<evidence type="ECO:0000313" key="8">
    <source>
        <dbReference type="Proteomes" id="UP000272025"/>
    </source>
</evidence>
<dbReference type="SUPFAM" id="SSF52540">
    <property type="entry name" value="P-loop containing nucleoside triphosphate hydrolases"/>
    <property type="match status" value="1"/>
</dbReference>
<dbReference type="GO" id="GO:0005524">
    <property type="term" value="F:ATP binding"/>
    <property type="evidence" value="ECO:0007669"/>
    <property type="project" value="UniProtKB-KW"/>
</dbReference>
<feature type="region of interest" description="Disordered" evidence="5">
    <location>
        <begin position="290"/>
        <end position="311"/>
    </location>
</feature>
<sequence length="1085" mass="119737">MNAAGPRALSTSSAAALVCRLPTSCRRSFHATRRLRKSPDADTSAPPSPDGGKPQSKSQGEEHDARNTHRDDRQGEALPELPIRRVKTSTGSPFRQRPVRSRTSDDLPPVKLPHTFLDNNIYALDPSTRQNILASDPIWHRGYVGAQWHDWLWHDMEVVFDQASWNKEEDLRRVLQELSQGSVEDLETVTRRCALLGEAARWMDLCLRDMWSPVFSQPFEESDVPKELSIAFLAAKSESAIVSAILDPNRKTDARRTTVTSRDKRAGVGGDDSFLRERIQGHILQADRHGNADAAAAAEGGSGSPEPTVTGEHTLTLEDHGSRIYDPKLLGELVTALRADFALPSGPGALRRDLKRPLLVVHIPNYSGTYPTRRLFQRIAAHVEADLVQLDAQDFATVVGSYLGQDTAHSRGSMAMLAYRAAEMNGRLAKGPETSFSSDEDMSGDIEAAWVNIRQHASGSSYKSPFEEELQKIKEGAKDYVLPSVDRWENLKINAALEEMIQAATSKSSDPNRPLIVHVDNFVELSMTLEGAVLLGRLRSIVDALWRDGKKIVLVGSSTNEDPSEQYSSTLGEVSAEEYLFHFPLYSQRIPDWEVKKERREALDYLQENLRNIQFMSRALSLPLGSAPNCFSGFLEKSEIVPELIEAIEDAGLDITALPLGLSSSVLPCPDVYHFARLYHGHHLDKRSQAGRFQGFLDVVKSRGPLAPSPHSAFEPDNDSAASGGASPQSSTKQKPKPETDRGQANGKYNEFEKKLLAGLVDANEIRTTFADVHAPAETISALKLLTSLSLVRPEAFAYGVLATDRIPGCLLYGPPGTGKTLLAKAVAKESGASMLEVSGASINDMYVGQSEKNVRALFSLAKKLSPLVIFIDEADALFAARGGQSRSRPSHRETINQFLREWDGLNDAKAFIMVATNRPFDLDDAVLRRLPRKILVDLPLQTDRAAILRILLKDERLDPSVDVEDIARRCVLYSGSDLKNLCVAAAMAAVQEELEEATRHTGPAPYVYPERRTLSKRHFDRASNEIAASISEDMDSLKAIRQFDQKYGDHRSRRRKPRAMGFGVVPASKDAEDARVRHPIPATA</sequence>
<dbReference type="InterPro" id="IPR003959">
    <property type="entry name" value="ATPase_AAA_core"/>
</dbReference>
<feature type="region of interest" description="Disordered" evidence="5">
    <location>
        <begin position="707"/>
        <end position="748"/>
    </location>
</feature>
<dbReference type="AlphaFoldDB" id="A0A3N2PKC6"/>
<dbReference type="Gene3D" id="3.40.50.300">
    <property type="entry name" value="P-loop containing nucleotide triphosphate hydrolases"/>
    <property type="match status" value="1"/>
</dbReference>
<evidence type="ECO:0000256" key="3">
    <source>
        <dbReference type="ARBA" id="ARBA00022787"/>
    </source>
</evidence>
<organism evidence="7 8">
    <name type="scientific">Sodiomyces alkalinus (strain CBS 110278 / VKM F-3762 / F11)</name>
    <name type="common">Alkaliphilic filamentous fungus</name>
    <dbReference type="NCBI Taxonomy" id="1314773"/>
    <lineage>
        <taxon>Eukaryota</taxon>
        <taxon>Fungi</taxon>
        <taxon>Dikarya</taxon>
        <taxon>Ascomycota</taxon>
        <taxon>Pezizomycotina</taxon>
        <taxon>Sordariomycetes</taxon>
        <taxon>Hypocreomycetidae</taxon>
        <taxon>Glomerellales</taxon>
        <taxon>Plectosphaerellaceae</taxon>
        <taxon>Sodiomyces</taxon>
    </lineage>
</organism>
<keyword evidence="3" id="KW-0496">Mitochondrion</keyword>
<feature type="compositionally biased region" description="Basic and acidic residues" evidence="5">
    <location>
        <begin position="59"/>
        <end position="75"/>
    </location>
</feature>
<dbReference type="InterPro" id="IPR027417">
    <property type="entry name" value="P-loop_NTPase"/>
</dbReference>
<keyword evidence="4" id="KW-0067">ATP-binding</keyword>
<accession>A0A3N2PKC6</accession>
<dbReference type="Gene3D" id="1.10.8.60">
    <property type="match status" value="1"/>
</dbReference>
<gene>
    <name evidence="7" type="ORF">SODALDRAFT_329165</name>
</gene>
<feature type="domain" description="AAA+ ATPase" evidence="6">
    <location>
        <begin position="806"/>
        <end position="941"/>
    </location>
</feature>
<evidence type="ECO:0000313" key="7">
    <source>
        <dbReference type="EMBL" id="ROT34965.1"/>
    </source>
</evidence>
<evidence type="ECO:0000256" key="5">
    <source>
        <dbReference type="SAM" id="MobiDB-lite"/>
    </source>
</evidence>
<keyword evidence="8" id="KW-1185">Reference proteome</keyword>
<dbReference type="OrthoDB" id="39734at2759"/>
<feature type="region of interest" description="Disordered" evidence="5">
    <location>
        <begin position="252"/>
        <end position="271"/>
    </location>
</feature>
<dbReference type="STRING" id="1314773.A0A3N2PKC6"/>
<dbReference type="Proteomes" id="UP000272025">
    <property type="component" value="Unassembled WGS sequence"/>
</dbReference>
<dbReference type="GO" id="GO:0005741">
    <property type="term" value="C:mitochondrial outer membrane"/>
    <property type="evidence" value="ECO:0007669"/>
    <property type="project" value="UniProtKB-SubCell"/>
</dbReference>
<evidence type="ECO:0000256" key="4">
    <source>
        <dbReference type="ARBA" id="ARBA00022840"/>
    </source>
</evidence>
<dbReference type="InterPro" id="IPR051701">
    <property type="entry name" value="Mito_OM_Translocase_MSP1"/>
</dbReference>
<name>A0A3N2PKC6_SODAK</name>
<dbReference type="GeneID" id="39579342"/>
<keyword evidence="3" id="KW-0472">Membrane</keyword>
<keyword evidence="2" id="KW-0547">Nucleotide-binding</keyword>
<dbReference type="PANTHER" id="PTHR45644">
    <property type="entry name" value="AAA ATPASE, PUTATIVE (AFU_ORTHOLOGUE AFUA_2G12920)-RELATED-RELATED"/>
    <property type="match status" value="1"/>
</dbReference>
<dbReference type="GO" id="GO:0016887">
    <property type="term" value="F:ATP hydrolysis activity"/>
    <property type="evidence" value="ECO:0007669"/>
    <property type="project" value="InterPro"/>
</dbReference>
<dbReference type="Pfam" id="PF17862">
    <property type="entry name" value="AAA_lid_3"/>
    <property type="match status" value="1"/>
</dbReference>
<protein>
    <submittedName>
        <fullName evidence="7">Spastin</fullName>
    </submittedName>
</protein>
<evidence type="ECO:0000256" key="2">
    <source>
        <dbReference type="ARBA" id="ARBA00022741"/>
    </source>
</evidence>
<comment type="subcellular location">
    <subcellularLocation>
        <location evidence="1">Mitochondrion outer membrane</location>
        <topology evidence="1">Single-pass membrane protein</topology>
    </subcellularLocation>
</comment>
<dbReference type="EMBL" id="ML119062">
    <property type="protein sequence ID" value="ROT34965.1"/>
    <property type="molecule type" value="Genomic_DNA"/>
</dbReference>
<dbReference type="Pfam" id="PF00004">
    <property type="entry name" value="AAA"/>
    <property type="match status" value="1"/>
</dbReference>
<feature type="compositionally biased region" description="Basic and acidic residues" evidence="5">
    <location>
        <begin position="252"/>
        <end position="266"/>
    </location>
</feature>
<proteinExistence type="predicted"/>
<dbReference type="InterPro" id="IPR041569">
    <property type="entry name" value="AAA_lid_3"/>
</dbReference>
<evidence type="ECO:0000259" key="6">
    <source>
        <dbReference type="SMART" id="SM00382"/>
    </source>
</evidence>
<dbReference type="SMART" id="SM00382">
    <property type="entry name" value="AAA"/>
    <property type="match status" value="1"/>
</dbReference>
<keyword evidence="3" id="KW-1000">Mitochondrion outer membrane</keyword>
<dbReference type="InterPro" id="IPR003593">
    <property type="entry name" value="AAA+_ATPase"/>
</dbReference>
<dbReference type="RefSeq" id="XP_028462771.1">
    <property type="nucleotide sequence ID" value="XM_028610864.1"/>
</dbReference>
<evidence type="ECO:0000256" key="1">
    <source>
        <dbReference type="ARBA" id="ARBA00004572"/>
    </source>
</evidence>
<feature type="region of interest" description="Disordered" evidence="5">
    <location>
        <begin position="28"/>
        <end position="107"/>
    </location>
</feature>
<dbReference type="PANTHER" id="PTHR45644:SF56">
    <property type="entry name" value="AAA ATPASE, PUTATIVE (AFU_ORTHOLOGUE AFUA_2G12920)-RELATED"/>
    <property type="match status" value="1"/>
</dbReference>
<reference evidence="7 8" key="1">
    <citation type="journal article" date="2018" name="Mol. Ecol.">
        <title>The obligate alkalophilic soda-lake fungus Sodiomyces alkalinus has shifted to a protein diet.</title>
        <authorList>
            <person name="Grum-Grzhimaylo A.A."/>
            <person name="Falkoski D.L."/>
            <person name="van den Heuvel J."/>
            <person name="Valero-Jimenez C.A."/>
            <person name="Min B."/>
            <person name="Choi I.G."/>
            <person name="Lipzen A."/>
            <person name="Daum C.G."/>
            <person name="Aanen D.K."/>
            <person name="Tsang A."/>
            <person name="Henrissat B."/>
            <person name="Bilanenko E.N."/>
            <person name="de Vries R.P."/>
            <person name="van Kan J.A.L."/>
            <person name="Grigoriev I.V."/>
            <person name="Debets A.J.M."/>
        </authorList>
    </citation>
    <scope>NUCLEOTIDE SEQUENCE [LARGE SCALE GENOMIC DNA]</scope>
    <source>
        <strain evidence="7 8">F11</strain>
    </source>
</reference>